<evidence type="ECO:0000313" key="2">
    <source>
        <dbReference type="EMBL" id="QIE59669.1"/>
    </source>
</evidence>
<evidence type="ECO:0000313" key="3">
    <source>
        <dbReference type="Proteomes" id="UP000505306"/>
    </source>
</evidence>
<protein>
    <submittedName>
        <fullName evidence="2">Uncharacterized protein</fullName>
    </submittedName>
</protein>
<dbReference type="KEGG" id="mgel:G5B37_08850"/>
<feature type="transmembrane region" description="Helical" evidence="1">
    <location>
        <begin position="7"/>
        <end position="28"/>
    </location>
</feature>
<sequence length="201" mass="23146">MNFFLRLGAYVLHPLLMPLVGTLLYFIYTPRYVEIDIAKSRLLAVVIITVFIPIVTFFLLRNLNLVSSIHLEDVKERKTPLMLQSLLILLIIKMVFDPQSSAEPYYFFVGILFSGITALFLVFLKFKVSLHQMGIAGVTMFLIGLSVHFQINMLLWMCVFFIANGWVASSRLHTNSHTYPELIAGFFIGFIPQLLLFNYWL</sequence>
<evidence type="ECO:0000256" key="1">
    <source>
        <dbReference type="SAM" id="Phobius"/>
    </source>
</evidence>
<dbReference type="EMBL" id="CP049057">
    <property type="protein sequence ID" value="QIE59669.1"/>
    <property type="molecule type" value="Genomic_DNA"/>
</dbReference>
<proteinExistence type="predicted"/>
<organism evidence="2 3">
    <name type="scientific">Rasiella rasia</name>
    <dbReference type="NCBI Taxonomy" id="2744027"/>
    <lineage>
        <taxon>Bacteria</taxon>
        <taxon>Pseudomonadati</taxon>
        <taxon>Bacteroidota</taxon>
        <taxon>Flavobacteriia</taxon>
        <taxon>Flavobacteriales</taxon>
        <taxon>Flavobacteriaceae</taxon>
        <taxon>Rasiella</taxon>
    </lineage>
</organism>
<feature type="transmembrane region" description="Helical" evidence="1">
    <location>
        <begin position="40"/>
        <end position="60"/>
    </location>
</feature>
<feature type="transmembrane region" description="Helical" evidence="1">
    <location>
        <begin position="105"/>
        <end position="124"/>
    </location>
</feature>
<feature type="transmembrane region" description="Helical" evidence="1">
    <location>
        <begin position="81"/>
        <end position="99"/>
    </location>
</feature>
<name>A0A6G6GM85_9FLAO</name>
<keyword evidence="1" id="KW-1133">Transmembrane helix</keyword>
<dbReference type="AlphaFoldDB" id="A0A6G6GM85"/>
<keyword evidence="1" id="KW-0472">Membrane</keyword>
<accession>A0A6G6GM85</accession>
<feature type="transmembrane region" description="Helical" evidence="1">
    <location>
        <begin position="136"/>
        <end position="162"/>
    </location>
</feature>
<keyword evidence="1" id="KW-0812">Transmembrane</keyword>
<reference evidence="2 3" key="1">
    <citation type="submission" date="2020-02" db="EMBL/GenBank/DDBJ databases">
        <title>Complete genome sequence of Flavobacteriaceae bacterium.</title>
        <authorList>
            <person name="Kim S.-J."/>
            <person name="Kim Y.-S."/>
            <person name="Kim K.-H."/>
        </authorList>
    </citation>
    <scope>NUCLEOTIDE SEQUENCE [LARGE SCALE GENOMIC DNA]</scope>
    <source>
        <strain evidence="2 3">RR4-40</strain>
    </source>
</reference>
<dbReference type="RefSeq" id="WP_164679682.1">
    <property type="nucleotide sequence ID" value="NZ_CP049057.1"/>
</dbReference>
<dbReference type="Proteomes" id="UP000505306">
    <property type="component" value="Chromosome"/>
</dbReference>
<gene>
    <name evidence="2" type="ORF">G5B37_08850</name>
</gene>
<feature type="transmembrane region" description="Helical" evidence="1">
    <location>
        <begin position="182"/>
        <end position="200"/>
    </location>
</feature>
<keyword evidence="3" id="KW-1185">Reference proteome</keyword>